<sequence>MATPEQRAHIAALRGSGYQLEEISQKVGLSTSAVSYQLTKMKEEAEEKLQESTDVKDIMQQMKNTLGSYMNRYEGIPSGTRYVVNADGVFLRLPLSGERLKVENAEKLQKLFLSFRGPGRVRLTDKGEILAYWNPDDSTEDLDPDDDEAIAASVTNWCIIGTIADDLGGDMPSIPELPNDPKSYKPGEIWKGAFDGMRYSIGGKYIFRYHPGSPRWQTEFRNSGL</sequence>
<organism evidence="1">
    <name type="scientific">marine metagenome</name>
    <dbReference type="NCBI Taxonomy" id="408172"/>
    <lineage>
        <taxon>unclassified sequences</taxon>
        <taxon>metagenomes</taxon>
        <taxon>ecological metagenomes</taxon>
    </lineage>
</organism>
<name>A0A382QQX6_9ZZZZ</name>
<dbReference type="EMBL" id="UINC01115906">
    <property type="protein sequence ID" value="SVC87270.1"/>
    <property type="molecule type" value="Genomic_DNA"/>
</dbReference>
<feature type="non-terminal residue" evidence="1">
    <location>
        <position position="225"/>
    </location>
</feature>
<protein>
    <submittedName>
        <fullName evidence="1">Uncharacterized protein</fullName>
    </submittedName>
</protein>
<evidence type="ECO:0000313" key="1">
    <source>
        <dbReference type="EMBL" id="SVC87270.1"/>
    </source>
</evidence>
<gene>
    <name evidence="1" type="ORF">METZ01_LOCUS340124</name>
</gene>
<proteinExistence type="predicted"/>
<reference evidence="1" key="1">
    <citation type="submission" date="2018-05" db="EMBL/GenBank/DDBJ databases">
        <authorList>
            <person name="Lanie J.A."/>
            <person name="Ng W.-L."/>
            <person name="Kazmierczak K.M."/>
            <person name="Andrzejewski T.M."/>
            <person name="Davidsen T.M."/>
            <person name="Wayne K.J."/>
            <person name="Tettelin H."/>
            <person name="Glass J.I."/>
            <person name="Rusch D."/>
            <person name="Podicherti R."/>
            <person name="Tsui H.-C.T."/>
            <person name="Winkler M.E."/>
        </authorList>
    </citation>
    <scope>NUCLEOTIDE SEQUENCE</scope>
</reference>
<accession>A0A382QQX6</accession>
<dbReference type="AlphaFoldDB" id="A0A382QQX6"/>